<evidence type="ECO:0000256" key="2">
    <source>
        <dbReference type="ARBA" id="ARBA00022654"/>
    </source>
</evidence>
<accession>A0ABS4FIE5</accession>
<keyword evidence="10" id="KW-1185">Reference proteome</keyword>
<organism evidence="9 10">
    <name type="scientific">Paenibacillus lactis</name>
    <dbReference type="NCBI Taxonomy" id="228574"/>
    <lineage>
        <taxon>Bacteria</taxon>
        <taxon>Bacillati</taxon>
        <taxon>Bacillota</taxon>
        <taxon>Bacilli</taxon>
        <taxon>Bacillales</taxon>
        <taxon>Paenibacillaceae</taxon>
        <taxon>Paenibacillus</taxon>
    </lineage>
</organism>
<keyword evidence="2" id="KW-0673">Quorum sensing</keyword>
<evidence type="ECO:0000313" key="10">
    <source>
        <dbReference type="Proteomes" id="UP000706926"/>
    </source>
</evidence>
<dbReference type="GeneID" id="95407013"/>
<keyword evidence="4 8" id="KW-0812">Transmembrane</keyword>
<evidence type="ECO:0000313" key="9">
    <source>
        <dbReference type="EMBL" id="MBP1896033.1"/>
    </source>
</evidence>
<proteinExistence type="predicted"/>
<dbReference type="RefSeq" id="WP_186311185.1">
    <property type="nucleotide sequence ID" value="NZ_BOSA01000004.1"/>
</dbReference>
<evidence type="ECO:0000256" key="4">
    <source>
        <dbReference type="ARBA" id="ARBA00022692"/>
    </source>
</evidence>
<feature type="transmembrane region" description="Helical" evidence="8">
    <location>
        <begin position="103"/>
        <end position="119"/>
    </location>
</feature>
<keyword evidence="1" id="KW-1003">Cell membrane</keyword>
<comment type="caution">
    <text evidence="9">The sequence shown here is derived from an EMBL/GenBank/DDBJ whole genome shotgun (WGS) entry which is preliminary data.</text>
</comment>
<dbReference type="Proteomes" id="UP000706926">
    <property type="component" value="Unassembled WGS sequence"/>
</dbReference>
<gene>
    <name evidence="9" type="ORF">J2Z18_005143</name>
</gene>
<keyword evidence="3" id="KW-0645">Protease</keyword>
<evidence type="ECO:0000256" key="7">
    <source>
        <dbReference type="ARBA" id="ARBA00023136"/>
    </source>
</evidence>
<evidence type="ECO:0000256" key="8">
    <source>
        <dbReference type="SAM" id="Phobius"/>
    </source>
</evidence>
<evidence type="ECO:0000256" key="6">
    <source>
        <dbReference type="ARBA" id="ARBA00022989"/>
    </source>
</evidence>
<evidence type="ECO:0000256" key="1">
    <source>
        <dbReference type="ARBA" id="ARBA00022475"/>
    </source>
</evidence>
<keyword evidence="6 8" id="KW-1133">Transmembrane helix</keyword>
<dbReference type="InterPro" id="IPR006741">
    <property type="entry name" value="AgrB"/>
</dbReference>
<dbReference type="EMBL" id="JAGGKI010000019">
    <property type="protein sequence ID" value="MBP1896033.1"/>
    <property type="molecule type" value="Genomic_DNA"/>
</dbReference>
<feature type="transmembrane region" description="Helical" evidence="8">
    <location>
        <begin position="23"/>
        <end position="42"/>
    </location>
</feature>
<dbReference type="Pfam" id="PF04647">
    <property type="entry name" value="AgrB"/>
    <property type="match status" value="1"/>
</dbReference>
<protein>
    <submittedName>
        <fullName evidence="9">Accessory gene regulator B</fullName>
    </submittedName>
</protein>
<feature type="transmembrane region" description="Helical" evidence="8">
    <location>
        <begin position="80"/>
        <end position="97"/>
    </location>
</feature>
<feature type="transmembrane region" description="Helical" evidence="8">
    <location>
        <begin position="48"/>
        <end position="68"/>
    </location>
</feature>
<reference evidence="9 10" key="1">
    <citation type="submission" date="2021-03" db="EMBL/GenBank/DDBJ databases">
        <title>Genomic Encyclopedia of Type Strains, Phase IV (KMG-IV): sequencing the most valuable type-strain genomes for metagenomic binning, comparative biology and taxonomic classification.</title>
        <authorList>
            <person name="Goeker M."/>
        </authorList>
    </citation>
    <scope>NUCLEOTIDE SEQUENCE [LARGE SCALE GENOMIC DNA]</scope>
    <source>
        <strain evidence="9 10">DSM 15596</strain>
    </source>
</reference>
<dbReference type="SMART" id="SM00793">
    <property type="entry name" value="AgrB"/>
    <property type="match status" value="1"/>
</dbReference>
<evidence type="ECO:0000256" key="3">
    <source>
        <dbReference type="ARBA" id="ARBA00022670"/>
    </source>
</evidence>
<feature type="transmembrane region" description="Helical" evidence="8">
    <location>
        <begin position="139"/>
        <end position="162"/>
    </location>
</feature>
<sequence length="187" mass="20322">MLLEETAKRIAERIKRQVPDHKSTLPVLAHAVAIVLNVVLIVSLTMLIAWLTGNTGQAALSLIGFAVLRQFSGGMHLKSGAACIAVTTGLFTLVSFLEPGLLYIQLLNLASLLLVIRFAPSRIKDQSRISSVHYPKLRLISCLIVAVNIVIQSPTLAIVFFIQAVSLVQWRGGGSYVPDRQSETPLL</sequence>
<keyword evidence="7 8" id="KW-0472">Membrane</keyword>
<keyword evidence="5" id="KW-0378">Hydrolase</keyword>
<evidence type="ECO:0000256" key="5">
    <source>
        <dbReference type="ARBA" id="ARBA00022801"/>
    </source>
</evidence>
<name>A0ABS4FIE5_9BACL</name>